<dbReference type="RefSeq" id="WP_169923288.1">
    <property type="nucleotide sequence ID" value="NZ_CABMMZ010000067.1"/>
</dbReference>
<feature type="active site" description="Charge relay system" evidence="5">
    <location>
        <position position="246"/>
    </location>
</feature>
<dbReference type="InterPro" id="IPR015500">
    <property type="entry name" value="Peptidase_S8_subtilisin-rel"/>
</dbReference>
<protein>
    <submittedName>
        <fullName evidence="8">Subtilisin DY</fullName>
        <ecNumber evidence="8">3.4.21.62</ecNumber>
    </submittedName>
</protein>
<evidence type="ECO:0000313" key="9">
    <source>
        <dbReference type="Proteomes" id="UP000233425"/>
    </source>
</evidence>
<keyword evidence="6" id="KW-0812">Transmembrane</keyword>
<comment type="similarity">
    <text evidence="1 5">Belongs to the peptidase S8 family.</text>
</comment>
<dbReference type="EC" id="3.4.21.62" evidence="8"/>
<name>A0A2N0ULN3_9FIRM</name>
<reference evidence="8" key="1">
    <citation type="journal article" date="2018" name="Environ. Microbiol.">
        <title>Sporulation capability and amylosome conservation among diverse human colonic and rumen isolates of the keystone starch-degrader Ruminococcus bromii.</title>
        <authorList>
            <person name="Mukhopadhya I."/>
            <person name="Morais S."/>
            <person name="Laverde-Gomez J."/>
            <person name="Sheridan P.O."/>
            <person name="Walker A.W."/>
            <person name="Kelly W."/>
            <person name="Klieve A.V."/>
            <person name="Ouwerkerk D."/>
            <person name="Duncan S.H."/>
            <person name="Louis P."/>
            <person name="Koropatkin N."/>
            <person name="Cockburn D."/>
            <person name="Kibler R."/>
            <person name="Cooper P.J."/>
            <person name="Sandoval C."/>
            <person name="Crost E."/>
            <person name="Juge N."/>
            <person name="Bayer E.A."/>
            <person name="Flint H.J."/>
        </authorList>
    </citation>
    <scope>NUCLEOTIDE SEQUENCE [LARGE SCALE GENOMIC DNA]</scope>
    <source>
        <strain evidence="8">ATCC 27255</strain>
    </source>
</reference>
<dbReference type="GO" id="GO:0004252">
    <property type="term" value="F:serine-type endopeptidase activity"/>
    <property type="evidence" value="ECO:0007669"/>
    <property type="project" value="UniProtKB-UniRule"/>
</dbReference>
<dbReference type="PROSITE" id="PS00138">
    <property type="entry name" value="SUBTILASE_SER"/>
    <property type="match status" value="1"/>
</dbReference>
<keyword evidence="9" id="KW-1185">Reference proteome</keyword>
<organism evidence="8 9">
    <name type="scientific">Ruminococcus bromii</name>
    <dbReference type="NCBI Taxonomy" id="40518"/>
    <lineage>
        <taxon>Bacteria</taxon>
        <taxon>Bacillati</taxon>
        <taxon>Bacillota</taxon>
        <taxon>Clostridia</taxon>
        <taxon>Eubacteriales</taxon>
        <taxon>Oscillospiraceae</taxon>
        <taxon>Ruminococcus</taxon>
    </lineage>
</organism>
<dbReference type="PRINTS" id="PR00723">
    <property type="entry name" value="SUBTILISIN"/>
</dbReference>
<proteinExistence type="inferred from homology"/>
<dbReference type="InterPro" id="IPR036852">
    <property type="entry name" value="Peptidase_S8/S53_dom_sf"/>
</dbReference>
<evidence type="ECO:0000256" key="4">
    <source>
        <dbReference type="ARBA" id="ARBA00022825"/>
    </source>
</evidence>
<evidence type="ECO:0000256" key="5">
    <source>
        <dbReference type="PROSITE-ProRule" id="PRU01240"/>
    </source>
</evidence>
<feature type="active site" description="Charge relay system" evidence="5">
    <location>
        <position position="465"/>
    </location>
</feature>
<feature type="domain" description="Peptidase S8/S53" evidence="7">
    <location>
        <begin position="207"/>
        <end position="500"/>
    </location>
</feature>
<sequence length="1025" mass="116752">MKYCGKCGRELDKNTGLCSKCDKSGDSKTNKNGRKKLILIVVAVVLVLTIIITCCVSCGKSNSTVTPASVANSKIEMKPIDYENVIFKDGKLFVESELLITANDAYTYSDIENTVAEYGGKIVGCIEFTNDYQIEFADMDYLTLFETQEILQGSLEDCEVTLHRVFYENDSDKSPVSEFEKEDKDGNWWRDEIRITELEADDNSYEKVRVGIFDTLFDTDNPDLEYAFNENNVWYNQEDEADMGAHGTNVAGFLAAKKDNEYGIDGVANNVEFYAYAYRGSVHGFHPSSLMEEKYWNAKMLAQGTKIINMSAGNNEMLVGAQSGDTTAYATLKECSDGMGAFYRKYIDAGSEFVVVKSAGNQNGYEWIRCDPSKEHPYGVKMYDKEKDGDITRYTKIDEDLFDAKYDILGAITDNKVMNRIIIVGSSNRLRQRSYHSVSGSRVDIYAPGDRLRELTSDNPGYGTSYAAPIVSGTISLMLGINPNIEADKIKYLLLSSATQPIEEENYQVAYDSDSNTKMFKCIVDTKNAVDRAKNHTVKEQINETTDNDNTYLMGLTTIYEDGKFEYNKKGCIVTIYKNDVDETLYKELETDEFGEFETKIEQGNYIIVSKTKDGTYQSDRLLFSVDKNEVKYLCSLPMYNTSASLSNTNFKHDNYLVEIDNIVYYVDDFGLWKNGGTAEGECLHECTATNIASNGEVVYYSVYNKEKSAYCEEYGQDAKWKQYDLYCYDLRTLSNRKITSFIECGKPIGVYNNKLYYTDYPDDFTGYVVGKSHNLYSYDLNTGEKEYISEGAYQLEMYGTSIYYRDLDAAMGDSELYCYDMANGNVKQVTSKEIMNFFISGDSLFYYTNQYNSELGSDKEYHTKVDCEVFKYNLLDGSVENVLKLKENADVVAIQYVDENYLYYYIGGAGYTNYRMNLSTKEKNCIKYKARDSGSFRMSDESIYSVLKFDNYALYYSGWDTVYFYQVNDNDSSAVPFNAYYKGYRFLNVCGDGVYMLKQTDEGFTYVIRYYFNREAESLVGYGA</sequence>
<accession>A0A2N0ULN3</accession>
<dbReference type="SUPFAM" id="SSF69304">
    <property type="entry name" value="Tricorn protease N-terminal domain"/>
    <property type="match status" value="1"/>
</dbReference>
<dbReference type="InterPro" id="IPR000209">
    <property type="entry name" value="Peptidase_S8/S53_dom"/>
</dbReference>
<evidence type="ECO:0000256" key="3">
    <source>
        <dbReference type="ARBA" id="ARBA00022801"/>
    </source>
</evidence>
<keyword evidence="2 5" id="KW-0645">Protease</keyword>
<dbReference type="Pfam" id="PF00082">
    <property type="entry name" value="Peptidase_S8"/>
    <property type="match status" value="1"/>
</dbReference>
<dbReference type="PANTHER" id="PTHR43806">
    <property type="entry name" value="PEPTIDASE S8"/>
    <property type="match status" value="1"/>
</dbReference>
<dbReference type="EMBL" id="NNSR01000067">
    <property type="protein sequence ID" value="PKD27903.1"/>
    <property type="molecule type" value="Genomic_DNA"/>
</dbReference>
<dbReference type="Proteomes" id="UP000233425">
    <property type="component" value="Unassembled WGS sequence"/>
</dbReference>
<feature type="transmembrane region" description="Helical" evidence="6">
    <location>
        <begin position="37"/>
        <end position="53"/>
    </location>
</feature>
<dbReference type="PANTHER" id="PTHR43806:SF11">
    <property type="entry name" value="CEREVISIN-RELATED"/>
    <property type="match status" value="1"/>
</dbReference>
<dbReference type="CDD" id="cd00306">
    <property type="entry name" value="Peptidases_S8_S53"/>
    <property type="match status" value="1"/>
</dbReference>
<keyword evidence="6" id="KW-1133">Transmembrane helix</keyword>
<comment type="caution">
    <text evidence="8">The sequence shown here is derived from an EMBL/GenBank/DDBJ whole genome shotgun (WGS) entry which is preliminary data.</text>
</comment>
<evidence type="ECO:0000256" key="1">
    <source>
        <dbReference type="ARBA" id="ARBA00011073"/>
    </source>
</evidence>
<feature type="active site" description="Charge relay system" evidence="5">
    <location>
        <position position="214"/>
    </location>
</feature>
<evidence type="ECO:0000256" key="6">
    <source>
        <dbReference type="SAM" id="Phobius"/>
    </source>
</evidence>
<dbReference type="SUPFAM" id="SSF52743">
    <property type="entry name" value="Subtilisin-like"/>
    <property type="match status" value="1"/>
</dbReference>
<keyword evidence="6" id="KW-0472">Membrane</keyword>
<dbReference type="InterPro" id="IPR050131">
    <property type="entry name" value="Peptidase_S8_subtilisin-like"/>
</dbReference>
<evidence type="ECO:0000313" key="8">
    <source>
        <dbReference type="EMBL" id="PKD27903.1"/>
    </source>
</evidence>
<evidence type="ECO:0000256" key="2">
    <source>
        <dbReference type="ARBA" id="ARBA00022670"/>
    </source>
</evidence>
<dbReference type="InterPro" id="IPR023828">
    <property type="entry name" value="Peptidase_S8_Ser-AS"/>
</dbReference>
<dbReference type="AlphaFoldDB" id="A0A2N0ULN3"/>
<dbReference type="InterPro" id="IPR022398">
    <property type="entry name" value="Peptidase_S8_His-AS"/>
</dbReference>
<keyword evidence="3 5" id="KW-0378">Hydrolase</keyword>
<evidence type="ECO:0000259" key="7">
    <source>
        <dbReference type="Pfam" id="PF00082"/>
    </source>
</evidence>
<dbReference type="PROSITE" id="PS51892">
    <property type="entry name" value="SUBTILASE"/>
    <property type="match status" value="1"/>
</dbReference>
<keyword evidence="4 5" id="KW-0720">Serine protease</keyword>
<dbReference type="Gene3D" id="3.40.50.200">
    <property type="entry name" value="Peptidase S8/S53 domain"/>
    <property type="match status" value="1"/>
</dbReference>
<dbReference type="GO" id="GO:0006508">
    <property type="term" value="P:proteolysis"/>
    <property type="evidence" value="ECO:0007669"/>
    <property type="project" value="UniProtKB-KW"/>
</dbReference>
<gene>
    <name evidence="8" type="primary">apr</name>
    <name evidence="8" type="ORF">RBATCC27255_01390</name>
</gene>
<dbReference type="PROSITE" id="PS00137">
    <property type="entry name" value="SUBTILASE_HIS"/>
    <property type="match status" value="1"/>
</dbReference>